<protein>
    <submittedName>
        <fullName evidence="1">Uncharacterized protein</fullName>
    </submittedName>
</protein>
<accession>A0A9P7BI94</accession>
<dbReference type="Proteomes" id="UP000697127">
    <property type="component" value="Unassembled WGS sequence"/>
</dbReference>
<name>A0A9P7BI94_9ASCO</name>
<gene>
    <name evidence="1" type="ORF">C6P40_002339</name>
</gene>
<evidence type="ECO:0000313" key="2">
    <source>
        <dbReference type="Proteomes" id="UP000697127"/>
    </source>
</evidence>
<dbReference type="EMBL" id="PUHW01000026">
    <property type="protein sequence ID" value="KAG0690588.1"/>
    <property type="molecule type" value="Genomic_DNA"/>
</dbReference>
<proteinExistence type="predicted"/>
<dbReference type="AlphaFoldDB" id="A0A9P7BI94"/>
<dbReference type="OrthoDB" id="2289822at2759"/>
<evidence type="ECO:0000313" key="1">
    <source>
        <dbReference type="EMBL" id="KAG0690588.1"/>
    </source>
</evidence>
<sequence>MILDLTLELMHKEEFVFIPCVSLSTDESPGYINEQLKIIFKDLEDLSRVGMKIVIDGVTHIIKVDLITITGNSPALESFTESVGQRGTHPCTFCKIKKGEFSEGGSKRILFFPDVKYNSMAGMRRIYEENDFVVTHNTWKVKEPFLSYQIDGLDFMRVSVPDIMHVVCANVFPKRIYYIYENGTLRT</sequence>
<keyword evidence="2" id="KW-1185">Reference proteome</keyword>
<reference evidence="1" key="1">
    <citation type="submission" date="2020-11" db="EMBL/GenBank/DDBJ databases">
        <title>Kefir isolates.</title>
        <authorList>
            <person name="Marcisauskas S."/>
            <person name="Kim Y."/>
            <person name="Blasche S."/>
        </authorList>
    </citation>
    <scope>NUCLEOTIDE SEQUENCE</scope>
    <source>
        <strain evidence="1">Olga-1</strain>
    </source>
</reference>
<organism evidence="1 2">
    <name type="scientific">Pichia californica</name>
    <dbReference type="NCBI Taxonomy" id="460514"/>
    <lineage>
        <taxon>Eukaryota</taxon>
        <taxon>Fungi</taxon>
        <taxon>Dikarya</taxon>
        <taxon>Ascomycota</taxon>
        <taxon>Saccharomycotina</taxon>
        <taxon>Pichiomycetes</taxon>
        <taxon>Pichiales</taxon>
        <taxon>Pichiaceae</taxon>
        <taxon>Pichia</taxon>
    </lineage>
</organism>
<comment type="caution">
    <text evidence="1">The sequence shown here is derived from an EMBL/GenBank/DDBJ whole genome shotgun (WGS) entry which is preliminary data.</text>
</comment>